<dbReference type="AlphaFoldDB" id="A0A699J5A5"/>
<feature type="coiled-coil region" evidence="1">
    <location>
        <begin position="320"/>
        <end position="358"/>
    </location>
</feature>
<organism evidence="3">
    <name type="scientific">Tanacetum cinerariifolium</name>
    <name type="common">Dalmatian daisy</name>
    <name type="synonym">Chrysanthemum cinerariifolium</name>
    <dbReference type="NCBI Taxonomy" id="118510"/>
    <lineage>
        <taxon>Eukaryota</taxon>
        <taxon>Viridiplantae</taxon>
        <taxon>Streptophyta</taxon>
        <taxon>Embryophyta</taxon>
        <taxon>Tracheophyta</taxon>
        <taxon>Spermatophyta</taxon>
        <taxon>Magnoliopsida</taxon>
        <taxon>eudicotyledons</taxon>
        <taxon>Gunneridae</taxon>
        <taxon>Pentapetalae</taxon>
        <taxon>asterids</taxon>
        <taxon>campanulids</taxon>
        <taxon>Asterales</taxon>
        <taxon>Asteraceae</taxon>
        <taxon>Asteroideae</taxon>
        <taxon>Anthemideae</taxon>
        <taxon>Anthemidinae</taxon>
        <taxon>Tanacetum</taxon>
    </lineage>
</organism>
<evidence type="ECO:0000313" key="3">
    <source>
        <dbReference type="EMBL" id="GFA10864.1"/>
    </source>
</evidence>
<protein>
    <submittedName>
        <fullName evidence="3">Uncharacterized protein</fullName>
    </submittedName>
</protein>
<accession>A0A699J5A5</accession>
<keyword evidence="1" id="KW-0175">Coiled coil</keyword>
<gene>
    <name evidence="3" type="ORF">Tci_582836</name>
</gene>
<comment type="caution">
    <text evidence="3">The sequence shown here is derived from an EMBL/GenBank/DDBJ whole genome shotgun (WGS) entry which is preliminary data.</text>
</comment>
<feature type="region of interest" description="Disordered" evidence="2">
    <location>
        <begin position="88"/>
        <end position="113"/>
    </location>
</feature>
<evidence type="ECO:0000256" key="1">
    <source>
        <dbReference type="SAM" id="Coils"/>
    </source>
</evidence>
<feature type="non-terminal residue" evidence="3">
    <location>
        <position position="1"/>
    </location>
</feature>
<feature type="coiled-coil region" evidence="1">
    <location>
        <begin position="121"/>
        <end position="155"/>
    </location>
</feature>
<sequence length="454" mass="52105">ASVLIKKSHDAVKLQALIDRKKCMSAKRTAWNEFSSSMASAFICLSTVMINAQVDNLSSHNTKYTSHALTQKVFTNMRRIVKEDVDDNEVPAAPSPPTLATTSPQKQPTHPGILESSMNLLNKLMETCATLTQKVANLEQDKIAQTLEIVKLKRESQEVGEEEKIQIFWFKEDTDEAEPAKVTAAKLMTYVVTTVAPITTDAQVPKASAPRRRRGVVIQDPEETAAAAVIVHTELEAELNANINWNDVIEQVKRREKNDNTVMRYQALKRKHVTEAQARKNMMIYLKNMADFKMDFFKGMTYSEIRPMFKKHYNSIQAFLKKEEEEVTVQEKRKDEILEQETAKKQRIDEDAEELKRHLQIVANFKANVWRDQKGRYGLAKVKSWKLFESCGVHIITLTTTQMFLLVEKKYPLTHFTLEQMLNNVRLEVEVESEMSLELLSLVRRQLNEGYVPE</sequence>
<evidence type="ECO:0000256" key="2">
    <source>
        <dbReference type="SAM" id="MobiDB-lite"/>
    </source>
</evidence>
<reference evidence="3" key="1">
    <citation type="journal article" date="2019" name="Sci. Rep.">
        <title>Draft genome of Tanacetum cinerariifolium, the natural source of mosquito coil.</title>
        <authorList>
            <person name="Yamashiro T."/>
            <person name="Shiraishi A."/>
            <person name="Satake H."/>
            <person name="Nakayama K."/>
        </authorList>
    </citation>
    <scope>NUCLEOTIDE SEQUENCE</scope>
</reference>
<proteinExistence type="predicted"/>
<dbReference type="EMBL" id="BKCJ010370192">
    <property type="protein sequence ID" value="GFA10864.1"/>
    <property type="molecule type" value="Genomic_DNA"/>
</dbReference>
<name>A0A699J5A5_TANCI</name>